<protein>
    <recommendedName>
        <fullName evidence="4">DUF945 domain-containing protein</fullName>
    </recommendedName>
</protein>
<keyword evidence="1" id="KW-0732">Signal</keyword>
<evidence type="ECO:0000313" key="2">
    <source>
        <dbReference type="EMBL" id="AOV15818.1"/>
    </source>
</evidence>
<dbReference type="KEGG" id="aaeo:BJI67_00930"/>
<proteinExistence type="predicted"/>
<feature type="signal peptide" evidence="1">
    <location>
        <begin position="1"/>
        <end position="18"/>
    </location>
</feature>
<gene>
    <name evidence="2" type="ORF">BJI67_00930</name>
</gene>
<evidence type="ECO:0008006" key="4">
    <source>
        <dbReference type="Google" id="ProtNLM"/>
    </source>
</evidence>
<feature type="chain" id="PRO_5009109710" description="DUF945 domain-containing protein" evidence="1">
    <location>
        <begin position="19"/>
        <end position="504"/>
    </location>
</feature>
<dbReference type="InterPro" id="IPR010352">
    <property type="entry name" value="DUF945"/>
</dbReference>
<keyword evidence="3" id="KW-1185">Reference proteome</keyword>
<evidence type="ECO:0000256" key="1">
    <source>
        <dbReference type="SAM" id="SignalP"/>
    </source>
</evidence>
<dbReference type="Proteomes" id="UP000095342">
    <property type="component" value="Chromosome"/>
</dbReference>
<accession>A0A1D8K4C7</accession>
<organism evidence="2 3">
    <name type="scientific">Acidihalobacter aeolianus</name>
    <dbReference type="NCBI Taxonomy" id="2792603"/>
    <lineage>
        <taxon>Bacteria</taxon>
        <taxon>Pseudomonadati</taxon>
        <taxon>Pseudomonadota</taxon>
        <taxon>Gammaproteobacteria</taxon>
        <taxon>Chromatiales</taxon>
        <taxon>Ectothiorhodospiraceae</taxon>
        <taxon>Acidihalobacter</taxon>
    </lineage>
</organism>
<dbReference type="RefSeq" id="WP_070071418.1">
    <property type="nucleotide sequence ID" value="NZ_CP017448.1"/>
</dbReference>
<dbReference type="EMBL" id="CP017448">
    <property type="protein sequence ID" value="AOV15818.1"/>
    <property type="molecule type" value="Genomic_DNA"/>
</dbReference>
<sequence length="504" mass="52927">MKKAFATLVVLVALIAAAAGLGPLYTSRLVDRQLTTLVAQIDHEGVFAASYAPGAKGWFSQQDTITLTPVDKRLTQLEQGRQQPIVLHLHVAYGPLPFAAWRRDGVSLMPVGAVVDTRVAGLDRLLSQAGSSYQVRDVVTLTGGNTFTLRVSPGHMTDQQGAVLNWAGSELILNATGSRLNGHGRSGVITVSAAGASQAKIVIDPVAVDIPHLRMVNGQAVGKVSVRWGGMHANNLPEKNRPPMDVALEGMAMSLDTHMVQGIAAGKGTLTLAGLTVRPAAADAGPAFSLHRLSLSSSTTDPSQGYTDSSVVWNVQRIDVGGSEYSPALLAVRLDHLYVPALIDAMRTLREAQPALQAQNGEPPRLAMQRLLGLITPSAQSMLAHRPVLHLVGLHLGTPQGALDGSGDAELEPSGGATPSLTTLPDDLVAHLTLNLPTSLARELAAMMLARQGVPADQLAQDAQQYLGALAAQGLLRSESAGYAVDLVYRHGQVTVNGRPLGAH</sequence>
<evidence type="ECO:0000313" key="3">
    <source>
        <dbReference type="Proteomes" id="UP000095342"/>
    </source>
</evidence>
<dbReference type="Pfam" id="PF06097">
    <property type="entry name" value="DUF945"/>
    <property type="match status" value="1"/>
</dbReference>
<reference evidence="2 3" key="1">
    <citation type="submission" date="2016-09" db="EMBL/GenBank/DDBJ databases">
        <title>Acidihalobacter prosperus V6 (DSM14174).</title>
        <authorList>
            <person name="Khaleque H.N."/>
            <person name="Ramsay J.P."/>
            <person name="Murphy R.J.T."/>
            <person name="Kaksonen A.H."/>
            <person name="Boxall N.J."/>
            <person name="Watkin E.L.J."/>
        </authorList>
    </citation>
    <scope>NUCLEOTIDE SEQUENCE [LARGE SCALE GENOMIC DNA]</scope>
    <source>
        <strain evidence="2 3">V6</strain>
    </source>
</reference>
<dbReference type="AlphaFoldDB" id="A0A1D8K4C7"/>
<name>A0A1D8K4C7_9GAMM</name>